<dbReference type="InterPro" id="IPR033131">
    <property type="entry name" value="Pectinesterase_Asp_AS"/>
</dbReference>
<feature type="active site" evidence="9">
    <location>
        <position position="350"/>
    </location>
</feature>
<evidence type="ECO:0000256" key="9">
    <source>
        <dbReference type="PROSITE-ProRule" id="PRU10040"/>
    </source>
</evidence>
<evidence type="ECO:0000256" key="5">
    <source>
        <dbReference type="ARBA" id="ARBA00022525"/>
    </source>
</evidence>
<dbReference type="Proteomes" id="UP000238479">
    <property type="component" value="Chromosome 3"/>
</dbReference>
<dbReference type="PANTHER" id="PTHR31707">
    <property type="entry name" value="PECTINESTERASE"/>
    <property type="match status" value="1"/>
</dbReference>
<comment type="subcellular location">
    <subcellularLocation>
        <location evidence="1">Secreted</location>
        <location evidence="1">Cell wall</location>
    </subcellularLocation>
</comment>
<accession>A0A2P6R5W0</accession>
<dbReference type="AlphaFoldDB" id="A0A2P6R5W0"/>
<dbReference type="GO" id="GO:0045490">
    <property type="term" value="P:pectin catabolic process"/>
    <property type="evidence" value="ECO:0007669"/>
    <property type="project" value="UniProtKB-UniRule"/>
</dbReference>
<dbReference type="CDD" id="cd15799">
    <property type="entry name" value="PMEI-like_4"/>
    <property type="match status" value="1"/>
</dbReference>
<evidence type="ECO:0000256" key="7">
    <source>
        <dbReference type="ARBA" id="ARBA00023085"/>
    </source>
</evidence>
<proteinExistence type="predicted"/>
<keyword evidence="7 10" id="KW-0063">Aspartyl esterase</keyword>
<keyword evidence="10" id="KW-0732">Signal</keyword>
<sequence length="515" mass="56176">MKLSDSFYLFFTCFIALSINSHARSSSNIGSSRFVKVPLPLFRESLVSTMELVQSVASTMSLIHGDIDDNDDDGPNLNVSLPHCAYLLGETAGVMNWTLSAINQQYTQGHNKQFYTTGDAISHARTLLSGSLGSQEMCTQTLDGTKHFMVSRRLKQVTTSIYDILDMLQVPRFGPDFSRATGASLLGSTRFDGVKISQKPNVIVSQDGKGDFKLIMDAIKEAPSHSTNYFVILVKRGVYHEYVNIDETKSNLVLMGEGMDVTTISGSKSVRGGQPTFDTATFAVRALGFIAMDIGFENTAGQENMQALAVLSSGDRSAFYRCKMTGNQDTLLVQAGRQFFRECNITGTVDFIFGYGSAVFQKCDIYIKKNPIGGTSVIAAHGRNNPSDPSGFSFHLCTITGDPNVVIKDSTNNGAYLGRNWGVYARTVFIDSTISNVLRPEGWLQWQGKGVDKVYFGEYMNNGPGANAANRVSWPGCHARMSRSEADRFTVAKLIDGTSWLSTVGIPNTMGLDGS</sequence>
<name>A0A2P6R5W0_ROSCH</name>
<feature type="signal peptide" evidence="10">
    <location>
        <begin position="1"/>
        <end position="23"/>
    </location>
</feature>
<dbReference type="FunFam" id="2.160.20.10:FF:000029">
    <property type="entry name" value="Pectinesterase 4"/>
    <property type="match status" value="1"/>
</dbReference>
<dbReference type="InterPro" id="IPR000070">
    <property type="entry name" value="Pectinesterase_cat"/>
</dbReference>
<dbReference type="UniPathway" id="UPA00545">
    <property type="reaction ID" value="UER00823"/>
</dbReference>
<comment type="caution">
    <text evidence="12">The sequence shown here is derived from an EMBL/GenBank/DDBJ whole genome shotgun (WGS) entry which is preliminary data.</text>
</comment>
<evidence type="ECO:0000313" key="12">
    <source>
        <dbReference type="EMBL" id="PRQ41799.1"/>
    </source>
</evidence>
<dbReference type="PROSITE" id="PS00503">
    <property type="entry name" value="PECTINESTERASE_2"/>
    <property type="match status" value="1"/>
</dbReference>
<evidence type="ECO:0000256" key="6">
    <source>
        <dbReference type="ARBA" id="ARBA00022801"/>
    </source>
</evidence>
<evidence type="ECO:0000256" key="2">
    <source>
        <dbReference type="ARBA" id="ARBA00005184"/>
    </source>
</evidence>
<evidence type="ECO:0000256" key="3">
    <source>
        <dbReference type="ARBA" id="ARBA00013229"/>
    </source>
</evidence>
<evidence type="ECO:0000256" key="10">
    <source>
        <dbReference type="RuleBase" id="RU000589"/>
    </source>
</evidence>
<keyword evidence="8" id="KW-0961">Cell wall biogenesis/degradation</keyword>
<reference evidence="12 13" key="1">
    <citation type="journal article" date="2018" name="Nat. Genet.">
        <title>The Rosa genome provides new insights in the design of modern roses.</title>
        <authorList>
            <person name="Bendahmane M."/>
        </authorList>
    </citation>
    <scope>NUCLEOTIDE SEQUENCE [LARGE SCALE GENOMIC DNA]</scope>
    <source>
        <strain evidence="13">cv. Old Blush</strain>
    </source>
</reference>
<comment type="catalytic activity">
    <reaction evidence="10">
        <text>[(1-&gt;4)-alpha-D-galacturonosyl methyl ester](n) + n H2O = [(1-&gt;4)-alpha-D-galacturonosyl](n) + n methanol + n H(+)</text>
        <dbReference type="Rhea" id="RHEA:22380"/>
        <dbReference type="Rhea" id="RHEA-COMP:14570"/>
        <dbReference type="Rhea" id="RHEA-COMP:14573"/>
        <dbReference type="ChEBI" id="CHEBI:15377"/>
        <dbReference type="ChEBI" id="CHEBI:15378"/>
        <dbReference type="ChEBI" id="CHEBI:17790"/>
        <dbReference type="ChEBI" id="CHEBI:140522"/>
        <dbReference type="ChEBI" id="CHEBI:140523"/>
        <dbReference type="EC" id="3.1.1.11"/>
    </reaction>
</comment>
<dbReference type="Gramene" id="PRQ41799">
    <property type="protein sequence ID" value="PRQ41799"/>
    <property type="gene ID" value="RchiOBHm_Chr3g0450671"/>
</dbReference>
<organism evidence="12 13">
    <name type="scientific">Rosa chinensis</name>
    <name type="common">China rose</name>
    <dbReference type="NCBI Taxonomy" id="74649"/>
    <lineage>
        <taxon>Eukaryota</taxon>
        <taxon>Viridiplantae</taxon>
        <taxon>Streptophyta</taxon>
        <taxon>Embryophyta</taxon>
        <taxon>Tracheophyta</taxon>
        <taxon>Spermatophyta</taxon>
        <taxon>Magnoliopsida</taxon>
        <taxon>eudicotyledons</taxon>
        <taxon>Gunneridae</taxon>
        <taxon>Pentapetalae</taxon>
        <taxon>rosids</taxon>
        <taxon>fabids</taxon>
        <taxon>Rosales</taxon>
        <taxon>Rosaceae</taxon>
        <taxon>Rosoideae</taxon>
        <taxon>Rosoideae incertae sedis</taxon>
        <taxon>Rosa</taxon>
    </lineage>
</organism>
<keyword evidence="6 10" id="KW-0378">Hydrolase</keyword>
<evidence type="ECO:0000256" key="1">
    <source>
        <dbReference type="ARBA" id="ARBA00004191"/>
    </source>
</evidence>
<dbReference type="STRING" id="74649.A0A2P6R5W0"/>
<comment type="pathway">
    <text evidence="2 10">Glycan metabolism; pectin degradation; 2-dehydro-3-deoxy-D-gluconate from pectin: step 1/5.</text>
</comment>
<dbReference type="Gene3D" id="2.160.20.10">
    <property type="entry name" value="Single-stranded right-handed beta-helix, Pectin lyase-like"/>
    <property type="match status" value="1"/>
</dbReference>
<dbReference type="EC" id="3.1.1.11" evidence="3 10"/>
<evidence type="ECO:0000256" key="8">
    <source>
        <dbReference type="ARBA" id="ARBA00023316"/>
    </source>
</evidence>
<dbReference type="InterPro" id="IPR011050">
    <property type="entry name" value="Pectin_lyase_fold/virulence"/>
</dbReference>
<dbReference type="Pfam" id="PF01095">
    <property type="entry name" value="Pectinesterase"/>
    <property type="match status" value="1"/>
</dbReference>
<keyword evidence="4" id="KW-0134">Cell wall</keyword>
<protein>
    <recommendedName>
        <fullName evidence="3 10">Pectinesterase</fullName>
        <ecNumber evidence="3 10">3.1.1.11</ecNumber>
    </recommendedName>
</protein>
<evidence type="ECO:0000259" key="11">
    <source>
        <dbReference type="Pfam" id="PF01095"/>
    </source>
</evidence>
<keyword evidence="5" id="KW-0964">Secreted</keyword>
<dbReference type="GO" id="GO:0030599">
    <property type="term" value="F:pectinesterase activity"/>
    <property type="evidence" value="ECO:0007669"/>
    <property type="project" value="UniProtKB-UniRule"/>
</dbReference>
<dbReference type="GO" id="GO:0042545">
    <property type="term" value="P:cell wall modification"/>
    <property type="evidence" value="ECO:0007669"/>
    <property type="project" value="UniProtKB-UniRule"/>
</dbReference>
<keyword evidence="13" id="KW-1185">Reference proteome</keyword>
<evidence type="ECO:0000313" key="13">
    <source>
        <dbReference type="Proteomes" id="UP000238479"/>
    </source>
</evidence>
<evidence type="ECO:0000256" key="4">
    <source>
        <dbReference type="ARBA" id="ARBA00022512"/>
    </source>
</evidence>
<feature type="domain" description="Pectinesterase catalytic" evidence="11">
    <location>
        <begin position="201"/>
        <end position="497"/>
    </location>
</feature>
<gene>
    <name evidence="12" type="ORF">RchiOBHm_Chr3g0450671</name>
</gene>
<dbReference type="SUPFAM" id="SSF51126">
    <property type="entry name" value="Pectin lyase-like"/>
    <property type="match status" value="1"/>
</dbReference>
<feature type="chain" id="PRO_5015021110" description="Pectinesterase" evidence="10">
    <location>
        <begin position="24"/>
        <end position="515"/>
    </location>
</feature>
<dbReference type="EMBL" id="PDCK01000041">
    <property type="protein sequence ID" value="PRQ41799.1"/>
    <property type="molecule type" value="Genomic_DNA"/>
</dbReference>
<dbReference type="InterPro" id="IPR012334">
    <property type="entry name" value="Pectin_lyas_fold"/>
</dbReference>